<accession>A0ABQ0L4Y9</accession>
<reference evidence="5" key="1">
    <citation type="submission" date="2014-09" db="EMBL/GenBank/DDBJ databases">
        <title>Genome sequence of the luminous mushroom Mycena chlorophos for searching fungal bioluminescence genes.</title>
        <authorList>
            <person name="Tanaka Y."/>
            <person name="Kasuga D."/>
            <person name="Oba Y."/>
            <person name="Hase S."/>
            <person name="Sato K."/>
            <person name="Oba Y."/>
            <person name="Sakakibara Y."/>
        </authorList>
    </citation>
    <scope>NUCLEOTIDE SEQUENCE</scope>
</reference>
<dbReference type="Gene3D" id="1.10.30.10">
    <property type="entry name" value="High mobility group box domain"/>
    <property type="match status" value="1"/>
</dbReference>
<protein>
    <submittedName>
        <fullName evidence="5">SRY-box containing gene 21a</fullName>
    </submittedName>
</protein>
<dbReference type="PANTHER" id="PTHR10270:SF161">
    <property type="entry name" value="SEX-DETERMINING REGION Y PROTEIN"/>
    <property type="match status" value="1"/>
</dbReference>
<evidence type="ECO:0000256" key="2">
    <source>
        <dbReference type="ARBA" id="ARBA00023163"/>
    </source>
</evidence>
<dbReference type="InterPro" id="IPR050140">
    <property type="entry name" value="SRY-related_HMG-box_TF-like"/>
</dbReference>
<sequence length="812" mass="92494">MRLSLTIQSADELEGLPRLKYNQEDTFTRGNAEVRTFIEDSPLEDGLIRPFILRFVGVIEGRATDYLEPDSGPMQRLTLVAPPGEHQQSFVKTARFLASIMNDENNFLWEARSENKWCIVPHALNEAKIYVHYTHSARMVRNTCSKFNPEEEKQGEVEEHRAFEGVHAYSGDDTYIHLMQGDWVWVAARLVREDYAYPSVHTRKITWLVKAFHLSRILLVDEEDAVEEGQLECSISGVDIRNTFMCFCDWWKRELFSSETKGNEDYLSSMATFLRERYPTLLRHRLGLELDPRVTVPALSDSFARTDNTVLYPVIQTLPERSLCSISFFGLLEAVFQASPMHCVLMLKSPGEGRLADAFHRTAEFLEEAEAAWRNSIHRPIQVYGCVVRDQNPLDSFILVHIATPTRFNRRLWSEFYMPDILPTIPFAFDDSDVLEQNALLRCQVNIFKEESSDLDGRVWNSAWVLAAQRVLRIYRSGNGTTSATFVPQLDVNMFGDTISGGVLYPAFAMACVCRAKTRTEVATVCSLAPIVWFGMKSRIARAGGLCSASTATGSLAPDENLSNTPARARPHAHVPRPRNAFFVFRSSVVRKRRGLKLHQALQSKAVADVWRTMSEDERRPYQEVAAQEREEHAQRYPNYKYRPRRRAAARKRKTHFNSAANLALKDELVDEIVRVQDEIQVGEELHDEREVEECVYDVEEYPWARTQYSSPVSDHDRDPMLGTLMIKSESASWDADVVGLGTMSGERTTFASNEVDRTLSQVLFHENNPNQIAEYFGDVAATLFENNVPWGSHGFVGVQDMMGGPKGWMLL</sequence>
<dbReference type="InterPro" id="IPR036910">
    <property type="entry name" value="HMG_box_dom_sf"/>
</dbReference>
<feature type="domain" description="HMG box" evidence="4">
    <location>
        <begin position="575"/>
        <end position="641"/>
    </location>
</feature>
<evidence type="ECO:0000259" key="4">
    <source>
        <dbReference type="PROSITE" id="PS50118"/>
    </source>
</evidence>
<proteinExistence type="predicted"/>
<dbReference type="Pfam" id="PF00505">
    <property type="entry name" value="HMG_box"/>
    <property type="match status" value="1"/>
</dbReference>
<evidence type="ECO:0000313" key="5">
    <source>
        <dbReference type="EMBL" id="GAT44921.1"/>
    </source>
</evidence>
<dbReference type="SUPFAM" id="SSF47095">
    <property type="entry name" value="HMG-box"/>
    <property type="match status" value="1"/>
</dbReference>
<name>A0ABQ0L4Y9_MYCCL</name>
<dbReference type="EMBL" id="DF840348">
    <property type="protein sequence ID" value="GAT44921.1"/>
    <property type="molecule type" value="Genomic_DNA"/>
</dbReference>
<dbReference type="Proteomes" id="UP000815677">
    <property type="component" value="Unassembled WGS sequence"/>
</dbReference>
<dbReference type="PROSITE" id="PS50118">
    <property type="entry name" value="HMG_BOX_2"/>
    <property type="match status" value="1"/>
</dbReference>
<evidence type="ECO:0000256" key="3">
    <source>
        <dbReference type="PROSITE-ProRule" id="PRU00267"/>
    </source>
</evidence>
<gene>
    <name evidence="5" type="ORF">MCHLO_02524</name>
</gene>
<dbReference type="PANTHER" id="PTHR10270">
    <property type="entry name" value="SOX TRANSCRIPTION FACTOR"/>
    <property type="match status" value="1"/>
</dbReference>
<evidence type="ECO:0000313" key="6">
    <source>
        <dbReference type="Proteomes" id="UP000815677"/>
    </source>
</evidence>
<dbReference type="CDD" id="cd01389">
    <property type="entry name" value="HMG-box_ROX1-like"/>
    <property type="match status" value="1"/>
</dbReference>
<keyword evidence="6" id="KW-1185">Reference proteome</keyword>
<organism evidence="5 6">
    <name type="scientific">Mycena chlorophos</name>
    <name type="common">Agaric fungus</name>
    <name type="synonym">Agaricus chlorophos</name>
    <dbReference type="NCBI Taxonomy" id="658473"/>
    <lineage>
        <taxon>Eukaryota</taxon>
        <taxon>Fungi</taxon>
        <taxon>Dikarya</taxon>
        <taxon>Basidiomycota</taxon>
        <taxon>Agaricomycotina</taxon>
        <taxon>Agaricomycetes</taxon>
        <taxon>Agaricomycetidae</taxon>
        <taxon>Agaricales</taxon>
        <taxon>Marasmiineae</taxon>
        <taxon>Mycenaceae</taxon>
        <taxon>Mycena</taxon>
    </lineage>
</organism>
<feature type="DNA-binding region" description="HMG box" evidence="3">
    <location>
        <begin position="575"/>
        <end position="641"/>
    </location>
</feature>
<keyword evidence="1 3" id="KW-0238">DNA-binding</keyword>
<evidence type="ECO:0000256" key="1">
    <source>
        <dbReference type="ARBA" id="ARBA00023125"/>
    </source>
</evidence>
<keyword evidence="3" id="KW-0539">Nucleus</keyword>
<dbReference type="InterPro" id="IPR009071">
    <property type="entry name" value="HMG_box_dom"/>
</dbReference>
<dbReference type="SMART" id="SM00398">
    <property type="entry name" value="HMG"/>
    <property type="match status" value="1"/>
</dbReference>
<keyword evidence="2" id="KW-0804">Transcription</keyword>